<dbReference type="OrthoDB" id="2414601at2759"/>
<reference evidence="2 3" key="1">
    <citation type="journal article" date="2014" name="Genome Biol. Evol.">
        <title>The genome of the myxosporean Thelohanellus kitauei shows adaptations to nutrient acquisition within its fish host.</title>
        <authorList>
            <person name="Yang Y."/>
            <person name="Xiong J."/>
            <person name="Zhou Z."/>
            <person name="Huo F."/>
            <person name="Miao W."/>
            <person name="Ran C."/>
            <person name="Liu Y."/>
            <person name="Zhang J."/>
            <person name="Feng J."/>
            <person name="Wang M."/>
            <person name="Wang M."/>
            <person name="Wang L."/>
            <person name="Yao B."/>
        </authorList>
    </citation>
    <scope>NUCLEOTIDE SEQUENCE [LARGE SCALE GENOMIC DNA]</scope>
    <source>
        <strain evidence="2">Wuqing</strain>
    </source>
</reference>
<proteinExistence type="predicted"/>
<dbReference type="GO" id="GO:0016787">
    <property type="term" value="F:hydrolase activity"/>
    <property type="evidence" value="ECO:0007669"/>
    <property type="project" value="UniProtKB-KW"/>
</dbReference>
<dbReference type="PANTHER" id="PTHR35372">
    <property type="entry name" value="ATP BINDING PROTEIN-RELATED"/>
    <property type="match status" value="1"/>
</dbReference>
<name>A0A0C2MX94_THEKT</name>
<dbReference type="InterPro" id="IPR051620">
    <property type="entry name" value="ORF904-like_C"/>
</dbReference>
<keyword evidence="3" id="KW-1185">Reference proteome</keyword>
<evidence type="ECO:0000313" key="2">
    <source>
        <dbReference type="EMBL" id="KII68795.1"/>
    </source>
</evidence>
<organism evidence="2 3">
    <name type="scientific">Thelohanellus kitauei</name>
    <name type="common">Myxosporean</name>
    <dbReference type="NCBI Taxonomy" id="669202"/>
    <lineage>
        <taxon>Eukaryota</taxon>
        <taxon>Metazoa</taxon>
        <taxon>Cnidaria</taxon>
        <taxon>Myxozoa</taxon>
        <taxon>Myxosporea</taxon>
        <taxon>Bivalvulida</taxon>
        <taxon>Platysporina</taxon>
        <taxon>Myxobolidae</taxon>
        <taxon>Thelohanellus</taxon>
    </lineage>
</organism>
<dbReference type="PANTHER" id="PTHR35372:SF2">
    <property type="entry name" value="SF3 HELICASE DOMAIN-CONTAINING PROTEIN"/>
    <property type="match status" value="1"/>
</dbReference>
<evidence type="ECO:0008006" key="4">
    <source>
        <dbReference type="Google" id="ProtNLM"/>
    </source>
</evidence>
<keyword evidence="1" id="KW-0378">Hydrolase</keyword>
<accession>A0A0C2MX94</accession>
<dbReference type="AlphaFoldDB" id="A0A0C2MX94"/>
<evidence type="ECO:0000313" key="3">
    <source>
        <dbReference type="Proteomes" id="UP000031668"/>
    </source>
</evidence>
<sequence length="114" mass="12604">MPDKKCRRYLWKAMALALSGDLPNEVIYFLVGSGKNGKTIVTSFLNNIFEYLGSQVKNAFLYQGQSDANQATPILSRLSNKRVLWSSELSCKKLSHACIKTLVGSGDTNVSRSL</sequence>
<evidence type="ECO:0000256" key="1">
    <source>
        <dbReference type="ARBA" id="ARBA00022801"/>
    </source>
</evidence>
<dbReference type="EMBL" id="JWZT01002710">
    <property type="protein sequence ID" value="KII68795.1"/>
    <property type="molecule type" value="Genomic_DNA"/>
</dbReference>
<comment type="caution">
    <text evidence="2">The sequence shown here is derived from an EMBL/GenBank/DDBJ whole genome shotgun (WGS) entry which is preliminary data.</text>
</comment>
<protein>
    <recommendedName>
        <fullName evidence="4">SF3 helicase domain-containing protein</fullName>
    </recommendedName>
</protein>
<gene>
    <name evidence="2" type="ORF">RF11_12072</name>
</gene>
<dbReference type="Proteomes" id="UP000031668">
    <property type="component" value="Unassembled WGS sequence"/>
</dbReference>